<dbReference type="Proteomes" id="UP000199288">
    <property type="component" value="Unassembled WGS sequence"/>
</dbReference>
<dbReference type="OrthoDB" id="4422177at2"/>
<keyword evidence="4" id="KW-1185">Reference proteome</keyword>
<organism evidence="3 4">
    <name type="scientific">Bowdeniella nasicola</name>
    <dbReference type="NCBI Taxonomy" id="208480"/>
    <lineage>
        <taxon>Bacteria</taxon>
        <taxon>Bacillati</taxon>
        <taxon>Actinomycetota</taxon>
        <taxon>Actinomycetes</taxon>
        <taxon>Actinomycetales</taxon>
        <taxon>Actinomycetaceae</taxon>
        <taxon>Bowdeniella</taxon>
    </lineage>
</organism>
<evidence type="ECO:0000313" key="4">
    <source>
        <dbReference type="Proteomes" id="UP000199288"/>
    </source>
</evidence>
<evidence type="ECO:0000256" key="1">
    <source>
        <dbReference type="SAM" id="MobiDB-lite"/>
    </source>
</evidence>
<dbReference type="AlphaFoldDB" id="A0A1H3WUH9"/>
<feature type="signal peptide" evidence="2">
    <location>
        <begin position="1"/>
        <end position="21"/>
    </location>
</feature>
<sequence length="445" mass="47025">MPSISATARTGLLALSALALAATGILPPAAAGPDDGRPIATASHLDSPQVAYADGQLTLTSKGNIVGRSGYIHPLDSHIVYSGTGYAFAFLNAADQTWYMAPQVPVGNHEPIWIGFGGDTSIPADKFRDGMVYLDLIGVRGPGRVEALGFYRDGDTWHTSQMLSSKDPAFRNLAVYPGDHTHNATLFSRPGRYELTCQASARLADGTIVRSRPTVQTWQVGGAKPAATATPSLTGAFDVAPAGQPATPYTFKAAPTPGELTGREDGRLTTFSFDSYDPKVRGILNLSLNGFHFTDIPVRDGKASASYYAGGADSTQQATFVPEVGSAAPRWRSEPLAFSAAARTVSASSQAAEAPPVAEQPAPSPRLDFPPHAPTDRSYTITVTLLGGDRYRTDLTLADTAIRGKMTGGIFEPSADRNAESYREPHRSARAASVVAWRSAAATWT</sequence>
<dbReference type="NCBIfam" id="TIGR03769">
    <property type="entry name" value="P_ac_wall_RPT"/>
    <property type="match status" value="1"/>
</dbReference>
<dbReference type="EMBL" id="FNQV01000003">
    <property type="protein sequence ID" value="SDZ90783.1"/>
    <property type="molecule type" value="Genomic_DNA"/>
</dbReference>
<reference evidence="4" key="1">
    <citation type="submission" date="2016-10" db="EMBL/GenBank/DDBJ databases">
        <authorList>
            <person name="Varghese N."/>
            <person name="Submissions S."/>
        </authorList>
    </citation>
    <scope>NUCLEOTIDE SEQUENCE [LARGE SCALE GENOMIC DNA]</scope>
    <source>
        <strain evidence="4">KPR-1</strain>
    </source>
</reference>
<keyword evidence="2" id="KW-0732">Signal</keyword>
<feature type="region of interest" description="Disordered" evidence="1">
    <location>
        <begin position="349"/>
        <end position="375"/>
    </location>
</feature>
<accession>A0A1H3WUH9</accession>
<name>A0A1H3WUH9_9ACTO</name>
<evidence type="ECO:0000313" key="3">
    <source>
        <dbReference type="EMBL" id="SDZ90783.1"/>
    </source>
</evidence>
<proteinExistence type="predicted"/>
<evidence type="ECO:0000256" key="2">
    <source>
        <dbReference type="SAM" id="SignalP"/>
    </source>
</evidence>
<dbReference type="NCBIfam" id="NF038134">
    <property type="entry name" value="choice_anch_M"/>
    <property type="match status" value="1"/>
</dbReference>
<dbReference type="RefSeq" id="WP_092561661.1">
    <property type="nucleotide sequence ID" value="NZ_FNQV01000003.1"/>
</dbReference>
<protein>
    <submittedName>
        <fullName evidence="3">Surface-anchored protein</fullName>
    </submittedName>
</protein>
<feature type="chain" id="PRO_5038872813" evidence="2">
    <location>
        <begin position="22"/>
        <end position="445"/>
    </location>
</feature>
<dbReference type="InterPro" id="IPR022435">
    <property type="entry name" value="Surface-anchored_actinobac"/>
</dbReference>
<gene>
    <name evidence="3" type="ORF">SAMN02910418_00502</name>
</gene>
<feature type="compositionally biased region" description="Low complexity" evidence="1">
    <location>
        <begin position="349"/>
        <end position="361"/>
    </location>
</feature>